<evidence type="ECO:0000256" key="1">
    <source>
        <dbReference type="SAM" id="MobiDB-lite"/>
    </source>
</evidence>
<protein>
    <submittedName>
        <fullName evidence="2">Uncharacterized protein</fullName>
    </submittedName>
</protein>
<feature type="compositionally biased region" description="Polar residues" evidence="1">
    <location>
        <begin position="108"/>
        <end position="117"/>
    </location>
</feature>
<reference evidence="2 3" key="1">
    <citation type="journal article" date="2020" name="Nature">
        <title>Six reference-quality genomes reveal evolution of bat adaptations.</title>
        <authorList>
            <person name="Jebb D."/>
            <person name="Huang Z."/>
            <person name="Pippel M."/>
            <person name="Hughes G.M."/>
            <person name="Lavrichenko K."/>
            <person name="Devanna P."/>
            <person name="Winkler S."/>
            <person name="Jermiin L.S."/>
            <person name="Skirmuntt E.C."/>
            <person name="Katzourakis A."/>
            <person name="Burkitt-Gray L."/>
            <person name="Ray D.A."/>
            <person name="Sullivan K.A.M."/>
            <person name="Roscito J.G."/>
            <person name="Kirilenko B.M."/>
            <person name="Davalos L.M."/>
            <person name="Corthals A.P."/>
            <person name="Power M.L."/>
            <person name="Jones G."/>
            <person name="Ransome R.D."/>
            <person name="Dechmann D.K.N."/>
            <person name="Locatelli A.G."/>
            <person name="Puechmaille S.J."/>
            <person name="Fedrigo O."/>
            <person name="Jarvis E.D."/>
            <person name="Hiller M."/>
            <person name="Vernes S.C."/>
            <person name="Myers E.W."/>
            <person name="Teeling E.C."/>
        </authorList>
    </citation>
    <scope>NUCLEOTIDE SEQUENCE [LARGE SCALE GENOMIC DNA]</scope>
    <source>
        <strain evidence="2">Bat1K_MPI-CBG_1</strain>
    </source>
</reference>
<dbReference type="AlphaFoldDB" id="A0A833ZU51"/>
<gene>
    <name evidence="2" type="ORF">HJG60_011691</name>
</gene>
<dbReference type="EMBL" id="JABVXQ010000007">
    <property type="protein sequence ID" value="KAF6099975.1"/>
    <property type="molecule type" value="Genomic_DNA"/>
</dbReference>
<organism evidence="2 3">
    <name type="scientific">Phyllostomus discolor</name>
    <name type="common">pale spear-nosed bat</name>
    <dbReference type="NCBI Taxonomy" id="89673"/>
    <lineage>
        <taxon>Eukaryota</taxon>
        <taxon>Metazoa</taxon>
        <taxon>Chordata</taxon>
        <taxon>Craniata</taxon>
        <taxon>Vertebrata</taxon>
        <taxon>Euteleostomi</taxon>
        <taxon>Mammalia</taxon>
        <taxon>Eutheria</taxon>
        <taxon>Laurasiatheria</taxon>
        <taxon>Chiroptera</taxon>
        <taxon>Yangochiroptera</taxon>
        <taxon>Phyllostomidae</taxon>
        <taxon>Phyllostominae</taxon>
        <taxon>Phyllostomus</taxon>
    </lineage>
</organism>
<accession>A0A833ZU51</accession>
<proteinExistence type="predicted"/>
<feature type="region of interest" description="Disordered" evidence="1">
    <location>
        <begin position="92"/>
        <end position="174"/>
    </location>
</feature>
<evidence type="ECO:0000313" key="2">
    <source>
        <dbReference type="EMBL" id="KAF6099975.1"/>
    </source>
</evidence>
<dbReference type="Proteomes" id="UP000664940">
    <property type="component" value="Unassembled WGS sequence"/>
</dbReference>
<comment type="caution">
    <text evidence="2">The sequence shown here is derived from an EMBL/GenBank/DDBJ whole genome shotgun (WGS) entry which is preliminary data.</text>
</comment>
<name>A0A833ZU51_9CHIR</name>
<feature type="compositionally biased region" description="Pro residues" evidence="1">
    <location>
        <begin position="153"/>
        <end position="165"/>
    </location>
</feature>
<sequence>MLTYGVGKLTLPRTEFCSISDIKVGVVLLTDGTQAPFSISKASWTTQLFGLWTYLKFRELGGGRSASPLAGVLAVAPGNYCCLPAVSPPRLAPPLKAPSPTVELPLSCKNSASPLSGGTSGQRPPRLPEEEVSPPNAPSLVRIRWRHVRRSPPSAPRPGLLPPRHLPLTETAAS</sequence>
<evidence type="ECO:0000313" key="3">
    <source>
        <dbReference type="Proteomes" id="UP000664940"/>
    </source>
</evidence>